<dbReference type="InterPro" id="IPR002994">
    <property type="entry name" value="Surf1/Shy1"/>
</dbReference>
<feature type="transmembrane region" description="Helical" evidence="1">
    <location>
        <begin position="199"/>
        <end position="222"/>
    </location>
</feature>
<proteinExistence type="predicted"/>
<dbReference type="EMBL" id="CAEZSP010000004">
    <property type="protein sequence ID" value="CAB4536266.1"/>
    <property type="molecule type" value="Genomic_DNA"/>
</dbReference>
<name>A0A6J6BBK3_9ZZZZ</name>
<gene>
    <name evidence="2" type="ORF">UFOPK1440_00163</name>
</gene>
<dbReference type="AlphaFoldDB" id="A0A6J6BBK3"/>
<evidence type="ECO:0000256" key="1">
    <source>
        <dbReference type="SAM" id="Phobius"/>
    </source>
</evidence>
<dbReference type="Pfam" id="PF02104">
    <property type="entry name" value="SURF1"/>
    <property type="match status" value="1"/>
</dbReference>
<sequence>MDRIKKALTAVLVLALAAIFFALGYWQLDRAREMTANEKKVTVQDEKVYQLSELTQPDEIIPVESFGKFVNISGTIIATYKAPNQIAADKNVSDWEIALVQLDAESAILVLRGFWQDSELSESAEILNVTGAIYPRQIKDRALNTDSQISRIDSSLLTSTTGLQLYDGFIAATSEVRETGEILRPRITPEMPETEFNGYYWQHISYVVIWWLMAALVLWAPFYKRRDVQGIKDEVSQEVH</sequence>
<dbReference type="GO" id="GO:0016020">
    <property type="term" value="C:membrane"/>
    <property type="evidence" value="ECO:0007669"/>
    <property type="project" value="InterPro"/>
</dbReference>
<evidence type="ECO:0000313" key="2">
    <source>
        <dbReference type="EMBL" id="CAB4536266.1"/>
    </source>
</evidence>
<protein>
    <submittedName>
        <fullName evidence="2">Unannotated protein</fullName>
    </submittedName>
</protein>
<keyword evidence="1" id="KW-1133">Transmembrane helix</keyword>
<accession>A0A6J6BBK3</accession>
<keyword evidence="1" id="KW-0472">Membrane</keyword>
<reference evidence="2" key="1">
    <citation type="submission" date="2020-05" db="EMBL/GenBank/DDBJ databases">
        <authorList>
            <person name="Chiriac C."/>
            <person name="Salcher M."/>
            <person name="Ghai R."/>
            <person name="Kavagutti S V."/>
        </authorList>
    </citation>
    <scope>NUCLEOTIDE SEQUENCE</scope>
</reference>
<keyword evidence="1" id="KW-0812">Transmembrane</keyword>
<organism evidence="2">
    <name type="scientific">freshwater metagenome</name>
    <dbReference type="NCBI Taxonomy" id="449393"/>
    <lineage>
        <taxon>unclassified sequences</taxon>
        <taxon>metagenomes</taxon>
        <taxon>ecological metagenomes</taxon>
    </lineage>
</organism>